<proteinExistence type="predicted"/>
<dbReference type="EMBL" id="GGEC01002432">
    <property type="protein sequence ID" value="MBW82915.1"/>
    <property type="molecule type" value="Transcribed_RNA"/>
</dbReference>
<name>A0A2P2INW0_RHIMU</name>
<reference evidence="1" key="1">
    <citation type="submission" date="2018-02" db="EMBL/GenBank/DDBJ databases">
        <title>Rhizophora mucronata_Transcriptome.</title>
        <authorList>
            <person name="Meera S.P."/>
            <person name="Sreeshan A."/>
            <person name="Augustine A."/>
        </authorList>
    </citation>
    <scope>NUCLEOTIDE SEQUENCE</scope>
    <source>
        <tissue evidence="1">Leaf</tissue>
    </source>
</reference>
<dbReference type="AlphaFoldDB" id="A0A2P2INW0"/>
<evidence type="ECO:0000313" key="1">
    <source>
        <dbReference type="EMBL" id="MBW82915.1"/>
    </source>
</evidence>
<protein>
    <submittedName>
        <fullName evidence="1">Uncharacterized protein</fullName>
    </submittedName>
</protein>
<sequence>MLPKKIKDNARCIVKNLTLAMCYFTHPEPSKFLLRRRDFKGRKNLNM</sequence>
<accession>A0A2P2INW0</accession>
<organism evidence="1">
    <name type="scientific">Rhizophora mucronata</name>
    <name type="common">Asiatic mangrove</name>
    <dbReference type="NCBI Taxonomy" id="61149"/>
    <lineage>
        <taxon>Eukaryota</taxon>
        <taxon>Viridiplantae</taxon>
        <taxon>Streptophyta</taxon>
        <taxon>Embryophyta</taxon>
        <taxon>Tracheophyta</taxon>
        <taxon>Spermatophyta</taxon>
        <taxon>Magnoliopsida</taxon>
        <taxon>eudicotyledons</taxon>
        <taxon>Gunneridae</taxon>
        <taxon>Pentapetalae</taxon>
        <taxon>rosids</taxon>
        <taxon>fabids</taxon>
        <taxon>Malpighiales</taxon>
        <taxon>Rhizophoraceae</taxon>
        <taxon>Rhizophora</taxon>
    </lineage>
</organism>